<dbReference type="InterPro" id="IPR036615">
    <property type="entry name" value="Mur_ligase_C_dom_sf"/>
</dbReference>
<dbReference type="AlphaFoldDB" id="C7N0M0"/>
<dbReference type="Pfam" id="PF08245">
    <property type="entry name" value="Mur_ligase_M"/>
    <property type="match status" value="1"/>
</dbReference>
<keyword evidence="8 9" id="KW-0961">Cell wall biogenesis/degradation</keyword>
<evidence type="ECO:0000313" key="13">
    <source>
        <dbReference type="Proteomes" id="UP000002026"/>
    </source>
</evidence>
<evidence type="ECO:0000313" key="12">
    <source>
        <dbReference type="EMBL" id="ACV21098.1"/>
    </source>
</evidence>
<dbReference type="SUPFAM" id="SSF63418">
    <property type="entry name" value="MurE/MurF N-terminal domain"/>
    <property type="match status" value="1"/>
</dbReference>
<organism evidence="12 13">
    <name type="scientific">Slackia heliotrinireducens (strain ATCC 29202 / DSM 20476 / NCTC 11029 / RHS 1)</name>
    <name type="common">Peptococcus heliotrinreducens</name>
    <dbReference type="NCBI Taxonomy" id="471855"/>
    <lineage>
        <taxon>Bacteria</taxon>
        <taxon>Bacillati</taxon>
        <taxon>Actinomycetota</taxon>
        <taxon>Coriobacteriia</taxon>
        <taxon>Eggerthellales</taxon>
        <taxon>Eggerthellaceae</taxon>
        <taxon>Slackia</taxon>
    </lineage>
</organism>
<dbReference type="GO" id="GO:0004326">
    <property type="term" value="F:tetrahydrofolylpolyglutamate synthase activity"/>
    <property type="evidence" value="ECO:0007669"/>
    <property type="project" value="InterPro"/>
</dbReference>
<dbReference type="InterPro" id="IPR013221">
    <property type="entry name" value="Mur_ligase_cen"/>
</dbReference>
<protein>
    <submittedName>
        <fullName evidence="12">UDP-N-acetylmuramyl-tripeptide synthetase</fullName>
    </submittedName>
</protein>
<keyword evidence="13" id="KW-1185">Reference proteome</keyword>
<dbReference type="GO" id="GO:0009252">
    <property type="term" value="P:peptidoglycan biosynthetic process"/>
    <property type="evidence" value="ECO:0007669"/>
    <property type="project" value="UniProtKB-UniPathway"/>
</dbReference>
<dbReference type="EMBL" id="CP001684">
    <property type="protein sequence ID" value="ACV21098.1"/>
    <property type="molecule type" value="Genomic_DNA"/>
</dbReference>
<sequence length="493" mass="52895">MLADAGVQAQATGEATVQGMTIDSRKAEPGCLFVCKGAAFKPQYLGGALDAGAAAYLCDAAAEATLAQAYPQAPHIVTDDVRRAMALLAAVVFDRPDLKIDVVGITGTKGKSTTAYMMRSILIAAGQEPSILGSIDTDDGVEHFESHNTTPEAPDLWRHLANTVEAGRSRMVMEVSSHGLKYDRTLGVRFAIGCFLNIGRDHISPVEHPTFEDYFESKLKLFAQSRTALVNLNSDMADQVLEAAKASEQLVTFGVGRDDADWNAADLAVEPQGIAFTVCTPTGERERIVLGMAGLFNVENALAAVVMSRMLGVTWDDIRAGLAHVRVPGRMEVVRSADGSVVALVDYAHNELSFKTFFSSVKEEYPGRKVIAVFGAPGNKAQERRVTLPRVAAGFADHMIFTEEDPAYERVEDICAEMMASTPAGASAEVICDREAACKRAFDMAFEAENGAVVALLAKGDETRQHRGDEFPEVKSDLAIAREILGSTGEVDA</sequence>
<evidence type="ECO:0000256" key="9">
    <source>
        <dbReference type="RuleBase" id="RU004135"/>
    </source>
</evidence>
<dbReference type="InterPro" id="IPR035911">
    <property type="entry name" value="MurE/MurF_N"/>
</dbReference>
<dbReference type="InterPro" id="IPR005761">
    <property type="entry name" value="UDP-N-AcMur-Glu-dNH2Pim_ligase"/>
</dbReference>
<name>C7N0M0_SLAHD</name>
<dbReference type="PANTHER" id="PTHR23135">
    <property type="entry name" value="MUR LIGASE FAMILY MEMBER"/>
    <property type="match status" value="1"/>
</dbReference>
<keyword evidence="3" id="KW-0436">Ligase</keyword>
<keyword evidence="4" id="KW-0547">Nucleotide-binding</keyword>
<dbReference type="STRING" id="471855.Shel_00220"/>
<dbReference type="InterPro" id="IPR036565">
    <property type="entry name" value="Mur-like_cat_sf"/>
</dbReference>
<evidence type="ECO:0000256" key="1">
    <source>
        <dbReference type="ARBA" id="ARBA00005898"/>
    </source>
</evidence>
<dbReference type="KEGG" id="shi:Shel_00220"/>
<evidence type="ECO:0000256" key="8">
    <source>
        <dbReference type="ARBA" id="ARBA00023316"/>
    </source>
</evidence>
<dbReference type="PANTHER" id="PTHR23135:SF4">
    <property type="entry name" value="UDP-N-ACETYLMURAMOYL-L-ALANYL-D-GLUTAMATE--2,6-DIAMINOPIMELATE LIGASE MURE HOMOLOG, CHLOROPLASTIC"/>
    <property type="match status" value="1"/>
</dbReference>
<dbReference type="SUPFAM" id="SSF53244">
    <property type="entry name" value="MurD-like peptide ligases, peptide-binding domain"/>
    <property type="match status" value="1"/>
</dbReference>
<keyword evidence="2" id="KW-0963">Cytoplasm</keyword>
<comment type="subcellular location">
    <subcellularLocation>
        <location evidence="9">Cytoplasm</location>
    </subcellularLocation>
</comment>
<dbReference type="Gene3D" id="3.40.1190.10">
    <property type="entry name" value="Mur-like, catalytic domain"/>
    <property type="match status" value="1"/>
</dbReference>
<reference evidence="12 13" key="1">
    <citation type="journal article" date="2009" name="Stand. Genomic Sci.">
        <title>Complete genome sequence of Slackia heliotrinireducens type strain (RHS 1).</title>
        <authorList>
            <person name="Pukall R."/>
            <person name="Lapidus A."/>
            <person name="Nolan M."/>
            <person name="Copeland A."/>
            <person name="Glavina Del Rio T."/>
            <person name="Lucas S."/>
            <person name="Chen F."/>
            <person name="Tice H."/>
            <person name="Cheng J.F."/>
            <person name="Chertkov O."/>
            <person name="Bruce D."/>
            <person name="Goodwin L."/>
            <person name="Kuske C."/>
            <person name="Brettin T."/>
            <person name="Detter J.C."/>
            <person name="Han C."/>
            <person name="Pitluck S."/>
            <person name="Pati A."/>
            <person name="Mavrommatis K."/>
            <person name="Ivanova N."/>
            <person name="Ovchinnikova G."/>
            <person name="Chen A."/>
            <person name="Palaniappan K."/>
            <person name="Schneider S."/>
            <person name="Rohde M."/>
            <person name="Chain P."/>
            <person name="D'haeseleer P."/>
            <person name="Goker M."/>
            <person name="Bristow J."/>
            <person name="Eisen J.A."/>
            <person name="Markowitz V."/>
            <person name="Kyrpides N.C."/>
            <person name="Klenk H.P."/>
            <person name="Hugenholtz P."/>
        </authorList>
    </citation>
    <scope>NUCLEOTIDE SEQUENCE [LARGE SCALE GENOMIC DNA]</scope>
    <source>
        <strain evidence="13">ATCC 29202 / DSM 20476 / NCTC 11029 / RHS 1</strain>
    </source>
</reference>
<evidence type="ECO:0000259" key="11">
    <source>
        <dbReference type="Pfam" id="PF08245"/>
    </source>
</evidence>
<dbReference type="GO" id="GO:0008360">
    <property type="term" value="P:regulation of cell shape"/>
    <property type="evidence" value="ECO:0007669"/>
    <property type="project" value="UniProtKB-KW"/>
</dbReference>
<dbReference type="GO" id="GO:0005737">
    <property type="term" value="C:cytoplasm"/>
    <property type="evidence" value="ECO:0007669"/>
    <property type="project" value="UniProtKB-SubCell"/>
</dbReference>
<dbReference type="GO" id="GO:0051301">
    <property type="term" value="P:cell division"/>
    <property type="evidence" value="ECO:0007669"/>
    <property type="project" value="UniProtKB-KW"/>
</dbReference>
<evidence type="ECO:0000259" key="10">
    <source>
        <dbReference type="Pfam" id="PF02875"/>
    </source>
</evidence>
<dbReference type="UniPathway" id="UPA00219"/>
<accession>C7N0M0</accession>
<dbReference type="GO" id="GO:0005524">
    <property type="term" value="F:ATP binding"/>
    <property type="evidence" value="ECO:0007669"/>
    <property type="project" value="UniProtKB-KW"/>
</dbReference>
<proteinExistence type="inferred from homology"/>
<keyword evidence="5" id="KW-0067">ATP-binding</keyword>
<dbReference type="SUPFAM" id="SSF53623">
    <property type="entry name" value="MurD-like peptide ligases, catalytic domain"/>
    <property type="match status" value="1"/>
</dbReference>
<feature type="domain" description="Mur ligase C-terminal" evidence="10">
    <location>
        <begin position="329"/>
        <end position="460"/>
    </location>
</feature>
<dbReference type="Gene3D" id="3.40.1390.10">
    <property type="entry name" value="MurE/MurF, N-terminal domain"/>
    <property type="match status" value="1"/>
</dbReference>
<evidence type="ECO:0000256" key="5">
    <source>
        <dbReference type="ARBA" id="ARBA00022840"/>
    </source>
</evidence>
<dbReference type="InterPro" id="IPR018109">
    <property type="entry name" value="Folylpolyglutamate_synth_CS"/>
</dbReference>
<dbReference type="NCBIfam" id="TIGR01085">
    <property type="entry name" value="murE"/>
    <property type="match status" value="1"/>
</dbReference>
<dbReference type="PROSITE" id="PS01011">
    <property type="entry name" value="FOLYLPOLYGLU_SYNT_1"/>
    <property type="match status" value="1"/>
</dbReference>
<evidence type="ECO:0000256" key="6">
    <source>
        <dbReference type="ARBA" id="ARBA00022960"/>
    </source>
</evidence>
<gene>
    <name evidence="12" type="ordered locus">Shel_00220</name>
</gene>
<evidence type="ECO:0000256" key="4">
    <source>
        <dbReference type="ARBA" id="ARBA00022741"/>
    </source>
</evidence>
<dbReference type="InterPro" id="IPR004101">
    <property type="entry name" value="Mur_ligase_C"/>
</dbReference>
<dbReference type="Gene3D" id="3.90.190.20">
    <property type="entry name" value="Mur ligase, C-terminal domain"/>
    <property type="match status" value="1"/>
</dbReference>
<keyword evidence="7 9" id="KW-0573">Peptidoglycan synthesis</keyword>
<feature type="domain" description="Mur ligase central" evidence="11">
    <location>
        <begin position="105"/>
        <end position="307"/>
    </location>
</feature>
<dbReference type="Pfam" id="PF02875">
    <property type="entry name" value="Mur_ligase_C"/>
    <property type="match status" value="1"/>
</dbReference>
<keyword evidence="9" id="KW-0132">Cell division</keyword>
<comment type="pathway">
    <text evidence="9">Cell wall biogenesis; peptidoglycan biosynthesis.</text>
</comment>
<keyword evidence="6 9" id="KW-0133">Cell shape</keyword>
<dbReference type="eggNOG" id="COG0769">
    <property type="taxonomic scope" value="Bacteria"/>
</dbReference>
<evidence type="ECO:0000256" key="2">
    <source>
        <dbReference type="ARBA" id="ARBA00022490"/>
    </source>
</evidence>
<keyword evidence="9" id="KW-0131">Cell cycle</keyword>
<dbReference type="GO" id="GO:0071555">
    <property type="term" value="P:cell wall organization"/>
    <property type="evidence" value="ECO:0007669"/>
    <property type="project" value="UniProtKB-KW"/>
</dbReference>
<evidence type="ECO:0000256" key="7">
    <source>
        <dbReference type="ARBA" id="ARBA00022984"/>
    </source>
</evidence>
<comment type="similarity">
    <text evidence="1">Belongs to the MurCDEF family. MurE subfamily.</text>
</comment>
<dbReference type="HOGENOM" id="CLU_022291_4_2_11"/>
<dbReference type="Proteomes" id="UP000002026">
    <property type="component" value="Chromosome"/>
</dbReference>
<evidence type="ECO:0000256" key="3">
    <source>
        <dbReference type="ARBA" id="ARBA00022598"/>
    </source>
</evidence>